<evidence type="ECO:0000256" key="1">
    <source>
        <dbReference type="SAM" id="MobiDB-lite"/>
    </source>
</evidence>
<comment type="caution">
    <text evidence="2">The sequence shown here is derived from an EMBL/GenBank/DDBJ whole genome shotgun (WGS) entry which is preliminary data.</text>
</comment>
<reference evidence="2" key="1">
    <citation type="submission" date="2020-08" db="EMBL/GenBank/DDBJ databases">
        <title>Genome sequencing and assembly of the red palm weevil Rhynchophorus ferrugineus.</title>
        <authorList>
            <person name="Dias G.B."/>
            <person name="Bergman C.M."/>
            <person name="Manee M."/>
        </authorList>
    </citation>
    <scope>NUCLEOTIDE SEQUENCE</scope>
    <source>
        <strain evidence="2">AA-2017</strain>
        <tissue evidence="2">Whole larva</tissue>
    </source>
</reference>
<organism evidence="2 3">
    <name type="scientific">Rhynchophorus ferrugineus</name>
    <name type="common">Red palm weevil</name>
    <name type="synonym">Curculio ferrugineus</name>
    <dbReference type="NCBI Taxonomy" id="354439"/>
    <lineage>
        <taxon>Eukaryota</taxon>
        <taxon>Metazoa</taxon>
        <taxon>Ecdysozoa</taxon>
        <taxon>Arthropoda</taxon>
        <taxon>Hexapoda</taxon>
        <taxon>Insecta</taxon>
        <taxon>Pterygota</taxon>
        <taxon>Neoptera</taxon>
        <taxon>Endopterygota</taxon>
        <taxon>Coleoptera</taxon>
        <taxon>Polyphaga</taxon>
        <taxon>Cucujiformia</taxon>
        <taxon>Curculionidae</taxon>
        <taxon>Dryophthorinae</taxon>
        <taxon>Rhynchophorus</taxon>
    </lineage>
</organism>
<sequence>MTSPISVLCLSSEPMGSRPAGWGLDRIERRSRRGKCTVVRRRTPQPPPSGPRRRYGAAPQPVHGTAVRLRPDLNPRSLADGFGTCVDEDGARTDGPRKPSTSLRTRRWKEFLSVHVEPEEFSPTSSLCIFST</sequence>
<accession>A0A834M824</accession>
<dbReference type="Proteomes" id="UP000625711">
    <property type="component" value="Unassembled WGS sequence"/>
</dbReference>
<evidence type="ECO:0000313" key="2">
    <source>
        <dbReference type="EMBL" id="KAF7275336.1"/>
    </source>
</evidence>
<proteinExistence type="predicted"/>
<feature type="region of interest" description="Disordered" evidence="1">
    <location>
        <begin position="1"/>
        <end position="102"/>
    </location>
</feature>
<gene>
    <name evidence="2" type="ORF">GWI33_011853</name>
</gene>
<feature type="compositionally biased region" description="Basic residues" evidence="1">
    <location>
        <begin position="29"/>
        <end position="43"/>
    </location>
</feature>
<protein>
    <submittedName>
        <fullName evidence="2">Uncharacterized protein</fullName>
    </submittedName>
</protein>
<name>A0A834M824_RHYFE</name>
<dbReference type="EMBL" id="JAACXV010010761">
    <property type="protein sequence ID" value="KAF7275336.1"/>
    <property type="molecule type" value="Genomic_DNA"/>
</dbReference>
<evidence type="ECO:0000313" key="3">
    <source>
        <dbReference type="Proteomes" id="UP000625711"/>
    </source>
</evidence>
<dbReference type="AlphaFoldDB" id="A0A834M824"/>
<keyword evidence="3" id="KW-1185">Reference proteome</keyword>